<organism evidence="10 11">
    <name type="scientific">Marasmiellus scandens</name>
    <dbReference type="NCBI Taxonomy" id="2682957"/>
    <lineage>
        <taxon>Eukaryota</taxon>
        <taxon>Fungi</taxon>
        <taxon>Dikarya</taxon>
        <taxon>Basidiomycota</taxon>
        <taxon>Agaricomycotina</taxon>
        <taxon>Agaricomycetes</taxon>
        <taxon>Agaricomycetidae</taxon>
        <taxon>Agaricales</taxon>
        <taxon>Marasmiineae</taxon>
        <taxon>Omphalotaceae</taxon>
        <taxon>Marasmiellus</taxon>
    </lineage>
</organism>
<dbReference type="PANTHER" id="PTHR46300:SF7">
    <property type="entry name" value="P450, PUTATIVE (EUROFUNG)-RELATED"/>
    <property type="match status" value="1"/>
</dbReference>
<keyword evidence="11" id="KW-1185">Reference proteome</keyword>
<comment type="similarity">
    <text evidence="3 9">Belongs to the cytochrome P450 family.</text>
</comment>
<keyword evidence="8 9" id="KW-0503">Monooxygenase</keyword>
<comment type="pathway">
    <text evidence="2">Secondary metabolite biosynthesis.</text>
</comment>
<comment type="caution">
    <text evidence="10">The sequence shown here is derived from an EMBL/GenBank/DDBJ whole genome shotgun (WGS) entry which is preliminary data.</text>
</comment>
<dbReference type="InterPro" id="IPR036396">
    <property type="entry name" value="Cyt_P450_sf"/>
</dbReference>
<comment type="cofactor">
    <cofactor evidence="1">
        <name>heme</name>
        <dbReference type="ChEBI" id="CHEBI:30413"/>
    </cofactor>
</comment>
<dbReference type="PRINTS" id="PR00463">
    <property type="entry name" value="EP450I"/>
</dbReference>
<accession>A0ABR1JIN5</accession>
<sequence length="325" mass="36445">MLNDPENLQKNARDYAGASILRITYGMTSEKKKAYYVKLADLAMQSFIEGSNHGSYMVDYFPSLKYIPSWVPGAGFKRQAAIWAQYVSDLNRHPWQYLKSSIANGTAIPSMATKGLDYVSSDIEKMEPVIQHICAVAYTAGTDTTVSLLLSLILVLVCHPELQKRAQAELDSVVGSDRLPDFKDRENLPYLDAIIKETQRMYPVAPLGLSHYSLEDDIYEGHFIPKGTTVVGNVWAVLHDERIYPNPMEFKPERFLKQEGKPTAPDSAIYAFGFGRRVCPGRFYVLDAVWLVLACVLATLDVTKVFDIDGKEIEIVVQHTPGTIR</sequence>
<reference evidence="10 11" key="1">
    <citation type="submission" date="2024-01" db="EMBL/GenBank/DDBJ databases">
        <title>A draft genome for the cacao thread blight pathogen Marasmiellus scandens.</title>
        <authorList>
            <person name="Baruah I.K."/>
            <person name="Leung J."/>
            <person name="Bukari Y."/>
            <person name="Amoako-Attah I."/>
            <person name="Meinhardt L.W."/>
            <person name="Bailey B.A."/>
            <person name="Cohen S.P."/>
        </authorList>
    </citation>
    <scope>NUCLEOTIDE SEQUENCE [LARGE SCALE GENOMIC DNA]</scope>
    <source>
        <strain evidence="10 11">GH-19</strain>
    </source>
</reference>
<evidence type="ECO:0000313" key="11">
    <source>
        <dbReference type="Proteomes" id="UP001498398"/>
    </source>
</evidence>
<evidence type="ECO:0008006" key="12">
    <source>
        <dbReference type="Google" id="ProtNLM"/>
    </source>
</evidence>
<keyword evidence="7 9" id="KW-0408">Iron</keyword>
<evidence type="ECO:0000256" key="9">
    <source>
        <dbReference type="RuleBase" id="RU000461"/>
    </source>
</evidence>
<dbReference type="PRINTS" id="PR00385">
    <property type="entry name" value="P450"/>
</dbReference>
<proteinExistence type="inferred from homology"/>
<protein>
    <recommendedName>
        <fullName evidence="12">Cytochrome P450</fullName>
    </recommendedName>
</protein>
<evidence type="ECO:0000256" key="3">
    <source>
        <dbReference type="ARBA" id="ARBA00010617"/>
    </source>
</evidence>
<dbReference type="SUPFAM" id="SSF48264">
    <property type="entry name" value="Cytochrome P450"/>
    <property type="match status" value="1"/>
</dbReference>
<dbReference type="InterPro" id="IPR001128">
    <property type="entry name" value="Cyt_P450"/>
</dbReference>
<dbReference type="PROSITE" id="PS00086">
    <property type="entry name" value="CYTOCHROME_P450"/>
    <property type="match status" value="1"/>
</dbReference>
<evidence type="ECO:0000256" key="1">
    <source>
        <dbReference type="ARBA" id="ARBA00001971"/>
    </source>
</evidence>
<keyword evidence="4 9" id="KW-0349">Heme</keyword>
<evidence type="ECO:0000256" key="7">
    <source>
        <dbReference type="ARBA" id="ARBA00023004"/>
    </source>
</evidence>
<dbReference type="Gene3D" id="1.10.630.10">
    <property type="entry name" value="Cytochrome P450"/>
    <property type="match status" value="1"/>
</dbReference>
<dbReference type="EMBL" id="JBANRG010000015">
    <property type="protein sequence ID" value="KAK7460413.1"/>
    <property type="molecule type" value="Genomic_DNA"/>
</dbReference>
<dbReference type="PANTHER" id="PTHR46300">
    <property type="entry name" value="P450, PUTATIVE (EUROFUNG)-RELATED-RELATED"/>
    <property type="match status" value="1"/>
</dbReference>
<evidence type="ECO:0000256" key="2">
    <source>
        <dbReference type="ARBA" id="ARBA00005179"/>
    </source>
</evidence>
<evidence type="ECO:0000256" key="8">
    <source>
        <dbReference type="ARBA" id="ARBA00023033"/>
    </source>
</evidence>
<evidence type="ECO:0000313" key="10">
    <source>
        <dbReference type="EMBL" id="KAK7460413.1"/>
    </source>
</evidence>
<dbReference type="Proteomes" id="UP001498398">
    <property type="component" value="Unassembled WGS sequence"/>
</dbReference>
<evidence type="ECO:0000256" key="5">
    <source>
        <dbReference type="ARBA" id="ARBA00022723"/>
    </source>
</evidence>
<dbReference type="Pfam" id="PF00067">
    <property type="entry name" value="p450"/>
    <property type="match status" value="1"/>
</dbReference>
<dbReference type="InterPro" id="IPR017972">
    <property type="entry name" value="Cyt_P450_CS"/>
</dbReference>
<gene>
    <name evidence="10" type="ORF">VKT23_009133</name>
</gene>
<keyword evidence="5 9" id="KW-0479">Metal-binding</keyword>
<dbReference type="InterPro" id="IPR050364">
    <property type="entry name" value="Cytochrome_P450_fung"/>
</dbReference>
<evidence type="ECO:0000256" key="4">
    <source>
        <dbReference type="ARBA" id="ARBA00022617"/>
    </source>
</evidence>
<dbReference type="InterPro" id="IPR002401">
    <property type="entry name" value="Cyt_P450_E_grp-I"/>
</dbReference>
<keyword evidence="6 9" id="KW-0560">Oxidoreductase</keyword>
<evidence type="ECO:0000256" key="6">
    <source>
        <dbReference type="ARBA" id="ARBA00023002"/>
    </source>
</evidence>
<name>A0ABR1JIN5_9AGAR</name>